<feature type="compositionally biased region" description="Basic and acidic residues" evidence="1">
    <location>
        <begin position="219"/>
        <end position="248"/>
    </location>
</feature>
<dbReference type="Proteomes" id="UP000887568">
    <property type="component" value="Unplaced"/>
</dbReference>
<feature type="compositionally biased region" description="Basic residues" evidence="1">
    <location>
        <begin position="195"/>
        <end position="218"/>
    </location>
</feature>
<feature type="compositionally biased region" description="Basic and acidic residues" evidence="1">
    <location>
        <begin position="316"/>
        <end position="353"/>
    </location>
</feature>
<feature type="compositionally biased region" description="Basic and acidic residues" evidence="1">
    <location>
        <begin position="281"/>
        <end position="307"/>
    </location>
</feature>
<proteinExistence type="predicted"/>
<feature type="compositionally biased region" description="Polar residues" evidence="1">
    <location>
        <begin position="565"/>
        <end position="580"/>
    </location>
</feature>
<dbReference type="AlphaFoldDB" id="A0A914AMU7"/>
<protein>
    <submittedName>
        <fullName evidence="2">Uncharacterized protein</fullName>
    </submittedName>
</protein>
<sequence length="692" mass="78368">MSELSAKHKALNVLRSLTAEKGHRQVETSPRPDLTSSQEVLAVKYQELATLLATQHVERKTVSRLHSIDLVSRSTGCIPSSRRQRNHDSQVKPVRRRRRKVPALPEPGDTPKIVELPPSHTENEDASELHLNLEQLQPSPPSKNTVSFTDVRLIKDIDDCASSGTDMSDTELIRRILRSPRKVLVNAHSSPSVTARRRTSSSTKKTSKPKKKHCKVKNTPKETPRESKRSDSPKRGLTETPREKKEFQPTDNTLSSSSNPDILSWLKQKNKAIRKQKRSERKKERQEKAAEQTVVEEKLRRLAESGDKFNQWMKHKKEESHRREEIERKVRKDAAKKDASERTDATQRKRDTSPKQAAAGSRTQTKKLPTNIKKGTTNRKAMSSPDKENASDNQKGFDEETRHHLVRNLEAERLHDEAKRQRKEAEKRRRQLLRDAQPEGTKKRDSKSGTDAKPASKTSPSKSQSDTDGKTSSANRKTMPSSNPFKGMTYDDWLRQKQADQRRHAKEAKKQEVCDPELDDLIPLLARRRIEQIKVRATRVDSGLRRSRESTNSENKTDRPGTPNGVRSYTWKTPSSSASDGKQKSTMKPSPPKTKKSDKTETASSTPMPDVVNFERPEPQGCEGNEEFPCQSPKTNQSKDTNHSMNQSGPSTDKLKDSTASGNDQNKTSEQFKKEHKQASEANVIFMTEPTA</sequence>
<dbReference type="GeneID" id="119735262"/>
<feature type="compositionally biased region" description="Polar residues" evidence="1">
    <location>
        <begin position="361"/>
        <end position="381"/>
    </location>
</feature>
<feature type="compositionally biased region" description="Polar residues" evidence="1">
    <location>
        <begin position="470"/>
        <end position="484"/>
    </location>
</feature>
<reference evidence="2" key="1">
    <citation type="submission" date="2022-11" db="UniProtKB">
        <authorList>
            <consortium name="EnsemblMetazoa"/>
        </authorList>
    </citation>
    <scope>IDENTIFICATION</scope>
</reference>
<feature type="compositionally biased region" description="Basic and acidic residues" evidence="1">
    <location>
        <begin position="385"/>
        <end position="450"/>
    </location>
</feature>
<organism evidence="2 3">
    <name type="scientific">Patiria miniata</name>
    <name type="common">Bat star</name>
    <name type="synonym">Asterina miniata</name>
    <dbReference type="NCBI Taxonomy" id="46514"/>
    <lineage>
        <taxon>Eukaryota</taxon>
        <taxon>Metazoa</taxon>
        <taxon>Echinodermata</taxon>
        <taxon>Eleutherozoa</taxon>
        <taxon>Asterozoa</taxon>
        <taxon>Asteroidea</taxon>
        <taxon>Valvatacea</taxon>
        <taxon>Valvatida</taxon>
        <taxon>Asterinidae</taxon>
        <taxon>Patiria</taxon>
    </lineage>
</organism>
<feature type="compositionally biased region" description="Basic and acidic residues" evidence="1">
    <location>
        <begin position="670"/>
        <end position="679"/>
    </location>
</feature>
<feature type="region of interest" description="Disordered" evidence="1">
    <location>
        <begin position="16"/>
        <end position="36"/>
    </location>
</feature>
<evidence type="ECO:0000256" key="1">
    <source>
        <dbReference type="SAM" id="MobiDB-lite"/>
    </source>
</evidence>
<dbReference type="EnsemblMetazoa" id="XM_038208995.1">
    <property type="protein sequence ID" value="XP_038064923.1"/>
    <property type="gene ID" value="LOC119735262"/>
</dbReference>
<feature type="compositionally biased region" description="Basic and acidic residues" evidence="1">
    <location>
        <begin position="528"/>
        <end position="559"/>
    </location>
</feature>
<feature type="compositionally biased region" description="Polar residues" evidence="1">
    <location>
        <begin position="632"/>
        <end position="651"/>
    </location>
</feature>
<feature type="compositionally biased region" description="Basic residues" evidence="1">
    <location>
        <begin position="268"/>
        <end position="280"/>
    </location>
</feature>
<dbReference type="OMA" id="AKKQEVC"/>
<evidence type="ECO:0000313" key="3">
    <source>
        <dbReference type="Proteomes" id="UP000887568"/>
    </source>
</evidence>
<feature type="compositionally biased region" description="Basic and acidic residues" evidence="1">
    <location>
        <begin position="492"/>
        <end position="513"/>
    </location>
</feature>
<feature type="compositionally biased region" description="Polar residues" evidence="1">
    <location>
        <begin position="658"/>
        <end position="669"/>
    </location>
</feature>
<feature type="compositionally biased region" description="Polar residues" evidence="1">
    <location>
        <begin position="249"/>
        <end position="261"/>
    </location>
</feature>
<evidence type="ECO:0000313" key="2">
    <source>
        <dbReference type="EnsemblMetazoa" id="XP_038064923.1"/>
    </source>
</evidence>
<dbReference type="RefSeq" id="XP_038064923.1">
    <property type="nucleotide sequence ID" value="XM_038208995.1"/>
</dbReference>
<accession>A0A914AMU7</accession>
<keyword evidence="3" id="KW-1185">Reference proteome</keyword>
<feature type="region of interest" description="Disordered" evidence="1">
    <location>
        <begin position="76"/>
        <end position="126"/>
    </location>
</feature>
<feature type="compositionally biased region" description="Low complexity" evidence="1">
    <location>
        <begin position="451"/>
        <end position="466"/>
    </location>
</feature>
<dbReference type="OrthoDB" id="6161991at2759"/>
<name>A0A914AMU7_PATMI</name>
<feature type="region of interest" description="Disordered" evidence="1">
    <location>
        <begin position="184"/>
        <end position="692"/>
    </location>
</feature>